<name>A0A854XKF3_PSEFL</name>
<accession>A0A854XKF3</accession>
<dbReference type="RefSeq" id="WP_096795552.1">
    <property type="nucleotide sequence ID" value="NZ_NXHE01000007.1"/>
</dbReference>
<organism evidence="1 2">
    <name type="scientific">Pseudomonas fluorescens</name>
    <dbReference type="NCBI Taxonomy" id="294"/>
    <lineage>
        <taxon>Bacteria</taxon>
        <taxon>Pseudomonadati</taxon>
        <taxon>Pseudomonadota</taxon>
        <taxon>Gammaproteobacteria</taxon>
        <taxon>Pseudomonadales</taxon>
        <taxon>Pseudomonadaceae</taxon>
        <taxon>Pseudomonas</taxon>
    </lineage>
</organism>
<protein>
    <submittedName>
        <fullName evidence="1">Uncharacterized protein</fullName>
    </submittedName>
</protein>
<evidence type="ECO:0000313" key="2">
    <source>
        <dbReference type="Proteomes" id="UP000218643"/>
    </source>
</evidence>
<sequence>MFRTHDTNMVGVPGMFGEGQCQWRQVSRVFRTHWYHLTIQAKQEGRISEAALMVDTEHQLQQILIAQDEEITVTDVRVVTPPSMNHCDGWSMDRVVKVIVGNDEHDCDVCLIEVDGGFVYHSSNRPGFQIDSLKNRRPVFLESMIRSA</sequence>
<gene>
    <name evidence="1" type="ORF">CP335_08370</name>
</gene>
<comment type="caution">
    <text evidence="1">The sequence shown here is derived from an EMBL/GenBank/DDBJ whole genome shotgun (WGS) entry which is preliminary data.</text>
</comment>
<reference evidence="1 2" key="2">
    <citation type="submission" date="2017-10" db="EMBL/GenBank/DDBJ databases">
        <title>Rhizosphere-associated Pseudomonas modulate jasmonic acid/salicylic acid antagonism to induce systemic resistance to herbivores at the cost of susceptibility to pathogens.</title>
        <authorList>
            <person name="Haney C.H."/>
            <person name="Wiesmann C.L."/>
            <person name="Shapiro L.R."/>
            <person name="O'Sullivan L.R."/>
            <person name="Khorasani S."/>
            <person name="Melnyk R.A."/>
            <person name="Xiao L."/>
            <person name="Bush J."/>
            <person name="Carrillo J."/>
            <person name="Pierce N.E."/>
            <person name="Ausubel F.M."/>
        </authorList>
    </citation>
    <scope>NUCLEOTIDE SEQUENCE [LARGE SCALE GENOMIC DNA]</scope>
    <source>
        <strain evidence="1 2">CH229</strain>
    </source>
</reference>
<dbReference type="EMBL" id="NXHE01000007">
    <property type="protein sequence ID" value="PCM50205.1"/>
    <property type="molecule type" value="Genomic_DNA"/>
</dbReference>
<dbReference type="Proteomes" id="UP000218643">
    <property type="component" value="Unassembled WGS sequence"/>
</dbReference>
<dbReference type="AlphaFoldDB" id="A0A854XKF3"/>
<proteinExistence type="predicted"/>
<evidence type="ECO:0000313" key="1">
    <source>
        <dbReference type="EMBL" id="PCM50205.1"/>
    </source>
</evidence>
<reference evidence="1 2" key="1">
    <citation type="submission" date="2017-09" db="EMBL/GenBank/DDBJ databases">
        <authorList>
            <person name="Haney C."/>
            <person name="Melnyk R."/>
        </authorList>
    </citation>
    <scope>NUCLEOTIDE SEQUENCE [LARGE SCALE GENOMIC DNA]</scope>
    <source>
        <strain evidence="1 2">CH229</strain>
    </source>
</reference>